<organism evidence="2 3">
    <name type="scientific">Rhamnella rubrinervis</name>
    <dbReference type="NCBI Taxonomy" id="2594499"/>
    <lineage>
        <taxon>Eukaryota</taxon>
        <taxon>Viridiplantae</taxon>
        <taxon>Streptophyta</taxon>
        <taxon>Embryophyta</taxon>
        <taxon>Tracheophyta</taxon>
        <taxon>Spermatophyta</taxon>
        <taxon>Magnoliopsida</taxon>
        <taxon>eudicotyledons</taxon>
        <taxon>Gunneridae</taxon>
        <taxon>Pentapetalae</taxon>
        <taxon>rosids</taxon>
        <taxon>fabids</taxon>
        <taxon>Rosales</taxon>
        <taxon>Rhamnaceae</taxon>
        <taxon>rhamnoid group</taxon>
        <taxon>Rhamneae</taxon>
        <taxon>Rhamnella</taxon>
    </lineage>
</organism>
<dbReference type="GO" id="GO:0003676">
    <property type="term" value="F:nucleic acid binding"/>
    <property type="evidence" value="ECO:0007669"/>
    <property type="project" value="InterPro"/>
</dbReference>
<evidence type="ECO:0000259" key="1">
    <source>
        <dbReference type="Pfam" id="PF13456"/>
    </source>
</evidence>
<dbReference type="InterPro" id="IPR002156">
    <property type="entry name" value="RNaseH_domain"/>
</dbReference>
<dbReference type="InterPro" id="IPR036397">
    <property type="entry name" value="RNaseH_sf"/>
</dbReference>
<keyword evidence="3" id="KW-1185">Reference proteome</keyword>
<dbReference type="Proteomes" id="UP000796880">
    <property type="component" value="Unassembled WGS sequence"/>
</dbReference>
<dbReference type="Pfam" id="PF13456">
    <property type="entry name" value="RVT_3"/>
    <property type="match status" value="1"/>
</dbReference>
<protein>
    <recommendedName>
        <fullName evidence="1">RNase H type-1 domain-containing protein</fullName>
    </recommendedName>
</protein>
<evidence type="ECO:0000313" key="2">
    <source>
        <dbReference type="EMBL" id="KAF3432858.1"/>
    </source>
</evidence>
<sequence length="115" mass="13138">MVALYQYLYTSTSVLEWATDYAYRSNWRGIVFETDAKFVVDDVLAGSEPSGWNSFENLNVIRSRFANTEWKLVWSPRETNSVADGLARFSLFNNVAFSVDELLDRIVVEQLALAV</sequence>
<reference evidence="2" key="1">
    <citation type="submission" date="2020-03" db="EMBL/GenBank/DDBJ databases">
        <title>A high-quality chromosome-level genome assembly of a woody plant with both climbing and erect habits, Rhamnella rubrinervis.</title>
        <authorList>
            <person name="Lu Z."/>
            <person name="Yang Y."/>
            <person name="Zhu X."/>
            <person name="Sun Y."/>
        </authorList>
    </citation>
    <scope>NUCLEOTIDE SEQUENCE</scope>
    <source>
        <strain evidence="2">BYM</strain>
        <tissue evidence="2">Leaf</tissue>
    </source>
</reference>
<comment type="caution">
    <text evidence="2">The sequence shown here is derived from an EMBL/GenBank/DDBJ whole genome shotgun (WGS) entry which is preliminary data.</text>
</comment>
<feature type="domain" description="RNase H type-1" evidence="1">
    <location>
        <begin position="22"/>
        <end position="89"/>
    </location>
</feature>
<dbReference type="OrthoDB" id="1022535at2759"/>
<gene>
    <name evidence="2" type="ORF">FNV43_RR23960</name>
</gene>
<name>A0A8K0DRI7_9ROSA</name>
<accession>A0A8K0DRI7</accession>
<dbReference type="Gene3D" id="3.30.420.10">
    <property type="entry name" value="Ribonuclease H-like superfamily/Ribonuclease H"/>
    <property type="match status" value="1"/>
</dbReference>
<evidence type="ECO:0000313" key="3">
    <source>
        <dbReference type="Proteomes" id="UP000796880"/>
    </source>
</evidence>
<proteinExistence type="predicted"/>
<dbReference type="GO" id="GO:0004523">
    <property type="term" value="F:RNA-DNA hybrid ribonuclease activity"/>
    <property type="evidence" value="ECO:0007669"/>
    <property type="project" value="InterPro"/>
</dbReference>
<dbReference type="EMBL" id="VOIH02000011">
    <property type="protein sequence ID" value="KAF3432858.1"/>
    <property type="molecule type" value="Genomic_DNA"/>
</dbReference>
<dbReference type="AlphaFoldDB" id="A0A8K0DRI7"/>